<protein>
    <recommendedName>
        <fullName evidence="1">F-box domain-containing protein</fullName>
    </recommendedName>
</protein>
<dbReference type="NCBIfam" id="TIGR01640">
    <property type="entry name" value="F_box_assoc_1"/>
    <property type="match status" value="1"/>
</dbReference>
<sequence length="400" mass="47095">MSSSKTNCVLSQDMIMEILSWFPVKDLLRFKCVSKGWNQLVSDSAFVKLHLQRSSKNTHTLLTFLDYSPSYRRRHYATVCPIQDLFENPSSTLETLPHRHLPFNRKNSCLGSCNGLVCFQDSCVDDEFEFEEYWFWMWNPATRVMSNESPHIRLNRSDYEYPFWWVYGFGYDEWSDTYQVVLLDNKNNQSQKLEVKVCSLGDNCWRNTLTCDAVPFLFEHRLRGIVGALVSGTLNWLAYPKSRAGGDERTKMNELEIFSYDLKKESCSYFSMPDGILEVSPDEAALEVLNGCLCISHYHENDFFVWLKRDFSDEKSWSKLLNYKNRPSSCYHCPRYMDMICMRENDDVVLLADTGFASKSEFIWWNIRDNRMEGREIYDKDKFNLSSYDYVHSLVLPYKN</sequence>
<dbReference type="SMART" id="SM00256">
    <property type="entry name" value="FBOX"/>
    <property type="match status" value="1"/>
</dbReference>
<dbReference type="Gene3D" id="1.20.1280.50">
    <property type="match status" value="1"/>
</dbReference>
<evidence type="ECO:0000313" key="2">
    <source>
        <dbReference type="EMBL" id="KOM34439.1"/>
    </source>
</evidence>
<dbReference type="AlphaFoldDB" id="A0A0L9TWB0"/>
<proteinExistence type="predicted"/>
<dbReference type="SUPFAM" id="SSF81383">
    <property type="entry name" value="F-box domain"/>
    <property type="match status" value="1"/>
</dbReference>
<dbReference type="InterPro" id="IPR017451">
    <property type="entry name" value="F-box-assoc_interact_dom"/>
</dbReference>
<gene>
    <name evidence="2" type="ORF">LR48_Vigan02g058900</name>
</gene>
<name>A0A0L9TWB0_PHAAN</name>
<feature type="domain" description="F-box" evidence="1">
    <location>
        <begin position="10"/>
        <end position="50"/>
    </location>
</feature>
<dbReference type="InterPro" id="IPR036047">
    <property type="entry name" value="F-box-like_dom_sf"/>
</dbReference>
<dbReference type="PANTHER" id="PTHR31672:SF13">
    <property type="entry name" value="F-BOX PROTEIN CPR30-LIKE"/>
    <property type="match status" value="1"/>
</dbReference>
<dbReference type="Pfam" id="PF08268">
    <property type="entry name" value="FBA_3"/>
    <property type="match status" value="1"/>
</dbReference>
<dbReference type="PANTHER" id="PTHR31672">
    <property type="entry name" value="BNACNNG10540D PROTEIN"/>
    <property type="match status" value="1"/>
</dbReference>
<reference evidence="3" key="1">
    <citation type="journal article" date="2015" name="Proc. Natl. Acad. Sci. U.S.A.">
        <title>Genome sequencing of adzuki bean (Vigna angularis) provides insight into high starch and low fat accumulation and domestication.</title>
        <authorList>
            <person name="Yang K."/>
            <person name="Tian Z."/>
            <person name="Chen C."/>
            <person name="Luo L."/>
            <person name="Zhao B."/>
            <person name="Wang Z."/>
            <person name="Yu L."/>
            <person name="Li Y."/>
            <person name="Sun Y."/>
            <person name="Li W."/>
            <person name="Chen Y."/>
            <person name="Li Y."/>
            <person name="Zhang Y."/>
            <person name="Ai D."/>
            <person name="Zhao J."/>
            <person name="Shang C."/>
            <person name="Ma Y."/>
            <person name="Wu B."/>
            <person name="Wang M."/>
            <person name="Gao L."/>
            <person name="Sun D."/>
            <person name="Zhang P."/>
            <person name="Guo F."/>
            <person name="Wang W."/>
            <person name="Li Y."/>
            <person name="Wang J."/>
            <person name="Varshney R.K."/>
            <person name="Wang J."/>
            <person name="Ling H.Q."/>
            <person name="Wan P."/>
        </authorList>
    </citation>
    <scope>NUCLEOTIDE SEQUENCE</scope>
    <source>
        <strain evidence="3">cv. Jingnong 6</strain>
    </source>
</reference>
<dbReference type="OMA" id="ICMREND"/>
<evidence type="ECO:0000259" key="1">
    <source>
        <dbReference type="SMART" id="SM00256"/>
    </source>
</evidence>
<accession>A0A0L9TWB0</accession>
<dbReference type="InterPro" id="IPR001810">
    <property type="entry name" value="F-box_dom"/>
</dbReference>
<dbReference type="Gramene" id="KOM34439">
    <property type="protein sequence ID" value="KOM34439"/>
    <property type="gene ID" value="LR48_Vigan02g058900"/>
</dbReference>
<dbReference type="Pfam" id="PF00646">
    <property type="entry name" value="F-box"/>
    <property type="match status" value="1"/>
</dbReference>
<dbReference type="InterPro" id="IPR013187">
    <property type="entry name" value="F-box-assoc_dom_typ3"/>
</dbReference>
<dbReference type="InterPro" id="IPR050796">
    <property type="entry name" value="SCF_F-box_component"/>
</dbReference>
<dbReference type="STRING" id="3914.A0A0L9TWB0"/>
<organism evidence="2 3">
    <name type="scientific">Phaseolus angularis</name>
    <name type="common">Azuki bean</name>
    <name type="synonym">Vigna angularis</name>
    <dbReference type="NCBI Taxonomy" id="3914"/>
    <lineage>
        <taxon>Eukaryota</taxon>
        <taxon>Viridiplantae</taxon>
        <taxon>Streptophyta</taxon>
        <taxon>Embryophyta</taxon>
        <taxon>Tracheophyta</taxon>
        <taxon>Spermatophyta</taxon>
        <taxon>Magnoliopsida</taxon>
        <taxon>eudicotyledons</taxon>
        <taxon>Gunneridae</taxon>
        <taxon>Pentapetalae</taxon>
        <taxon>rosids</taxon>
        <taxon>fabids</taxon>
        <taxon>Fabales</taxon>
        <taxon>Fabaceae</taxon>
        <taxon>Papilionoideae</taxon>
        <taxon>50 kb inversion clade</taxon>
        <taxon>NPAAA clade</taxon>
        <taxon>indigoferoid/millettioid clade</taxon>
        <taxon>Phaseoleae</taxon>
        <taxon>Vigna</taxon>
    </lineage>
</organism>
<dbReference type="EMBL" id="CM003372">
    <property type="protein sequence ID" value="KOM34439.1"/>
    <property type="molecule type" value="Genomic_DNA"/>
</dbReference>
<evidence type="ECO:0000313" key="3">
    <source>
        <dbReference type="Proteomes" id="UP000053144"/>
    </source>
</evidence>
<dbReference type="Proteomes" id="UP000053144">
    <property type="component" value="Chromosome 2"/>
</dbReference>